<name>A0A2M6W1R0_9BACT</name>
<feature type="transmembrane region" description="Helical" evidence="1">
    <location>
        <begin position="32"/>
        <end position="57"/>
    </location>
</feature>
<keyword evidence="1" id="KW-0472">Membrane</keyword>
<evidence type="ECO:0000256" key="1">
    <source>
        <dbReference type="SAM" id="Phobius"/>
    </source>
</evidence>
<keyword evidence="1" id="KW-0812">Transmembrane</keyword>
<keyword evidence="1" id="KW-1133">Transmembrane helix</keyword>
<accession>A0A2M6W1R0</accession>
<organism evidence="2 3">
    <name type="scientific">Candidatus Magasanikbacteria bacterium CG10_big_fil_rev_8_21_14_0_10_43_6</name>
    <dbReference type="NCBI Taxonomy" id="1974650"/>
    <lineage>
        <taxon>Bacteria</taxon>
        <taxon>Candidatus Magasanikiibacteriota</taxon>
    </lineage>
</organism>
<evidence type="ECO:0000313" key="3">
    <source>
        <dbReference type="Proteomes" id="UP000229362"/>
    </source>
</evidence>
<protein>
    <submittedName>
        <fullName evidence="2">Uncharacterized protein</fullName>
    </submittedName>
</protein>
<dbReference type="Proteomes" id="UP000229362">
    <property type="component" value="Unassembled WGS sequence"/>
</dbReference>
<evidence type="ECO:0000313" key="2">
    <source>
        <dbReference type="EMBL" id="PIT86711.1"/>
    </source>
</evidence>
<dbReference type="AlphaFoldDB" id="A0A2M6W1R0"/>
<dbReference type="EMBL" id="PFBZ01000069">
    <property type="protein sequence ID" value="PIT86711.1"/>
    <property type="molecule type" value="Genomic_DNA"/>
</dbReference>
<sequence length="87" mass="10237">MQDSQKKTMKSFREVPGLNTYNEQEIKSKKRLMWFAIICIVAVIGVMWIWNMIILVYNTSQNDAFTPDFLDVRKQFNQTLESDTLGQ</sequence>
<proteinExistence type="predicted"/>
<comment type="caution">
    <text evidence="2">The sequence shown here is derived from an EMBL/GenBank/DDBJ whole genome shotgun (WGS) entry which is preliminary data.</text>
</comment>
<reference evidence="3" key="1">
    <citation type="submission" date="2017-09" db="EMBL/GenBank/DDBJ databases">
        <title>Depth-based differentiation of microbial function through sediment-hosted aquifers and enrichment of novel symbionts in the deep terrestrial subsurface.</title>
        <authorList>
            <person name="Probst A.J."/>
            <person name="Ladd B."/>
            <person name="Jarett J.K."/>
            <person name="Geller-Mcgrath D.E."/>
            <person name="Sieber C.M.K."/>
            <person name="Emerson J.B."/>
            <person name="Anantharaman K."/>
            <person name="Thomas B.C."/>
            <person name="Malmstrom R."/>
            <person name="Stieglmeier M."/>
            <person name="Klingl A."/>
            <person name="Woyke T."/>
            <person name="Ryan C.M."/>
            <person name="Banfield J.F."/>
        </authorList>
    </citation>
    <scope>NUCLEOTIDE SEQUENCE [LARGE SCALE GENOMIC DNA]</scope>
</reference>
<gene>
    <name evidence="2" type="ORF">COU33_01640</name>
</gene>